<dbReference type="AlphaFoldDB" id="A0A3G2R3L3"/>
<dbReference type="KEGG" id="bacg:D2962_04850"/>
<evidence type="ECO:0000313" key="2">
    <source>
        <dbReference type="Proteomes" id="UP000280960"/>
    </source>
</evidence>
<dbReference type="SUPFAM" id="SSF51395">
    <property type="entry name" value="FMN-linked oxidoreductases"/>
    <property type="match status" value="1"/>
</dbReference>
<sequence length="431" mass="49728">MKEYPIYLLPDELDVDEKVKEQILKDYERFGDKGLPDHVEEYILEKYKIDVTAQYGPFTIKNPFGKSSGQLSCNINQVKADLESGIGFVVLKTVIAQDESEHSNMAEWKVKAPKMVVEEILSKKGQKGYTVTWKGRGWDKSFQDYLKFMEEALSLSKTSNIPVIPSCKYHLPNPGEAYNEKEYRFTTNSLLSIWQKVMGNVPMALEQDFSPTLSGSDINTDRQNILDWLINVPRNIKKWCQKGDIVLGLKLMNALYDDDFQIEMLKSITSEECDADYAITFNRLFDPNKVFEGKKGVAYGGWDLSDRNLRVLSAFRKWEYQNKTTVKDVPLSATGNINSGKLMIEYGLRGCCNGQMHTYFQLPQRNYRARVGTRVQKVLHELYFNPENGLVAVMEWLRAKKGVNSENGIIKWREIYTFYRKQDIFKFFGKG</sequence>
<name>A0A3G2R3L3_9FIRM</name>
<gene>
    <name evidence="1" type="ORF">D2962_04850</name>
</gene>
<keyword evidence="2" id="KW-1185">Reference proteome</keyword>
<accession>A0A3G2R3L3</accession>
<evidence type="ECO:0000313" key="1">
    <source>
        <dbReference type="EMBL" id="AYO30026.1"/>
    </source>
</evidence>
<dbReference type="Gene3D" id="3.20.20.70">
    <property type="entry name" value="Aldolase class I"/>
    <property type="match status" value="1"/>
</dbReference>
<reference evidence="1 2" key="1">
    <citation type="submission" date="2018-10" db="EMBL/GenBank/DDBJ databases">
        <authorList>
            <person name="Zhang X."/>
        </authorList>
    </citation>
    <scope>NUCLEOTIDE SEQUENCE [LARGE SCALE GENOMIC DNA]</scope>
    <source>
        <strain evidence="1 2">SK-G1</strain>
    </source>
</reference>
<protein>
    <submittedName>
        <fullName evidence="1">Uncharacterized protein</fullName>
    </submittedName>
</protein>
<dbReference type="EMBL" id="CP033169">
    <property type="protein sequence ID" value="AYO30026.1"/>
    <property type="molecule type" value="Genomic_DNA"/>
</dbReference>
<dbReference type="InterPro" id="IPR013785">
    <property type="entry name" value="Aldolase_TIM"/>
</dbReference>
<dbReference type="RefSeq" id="WP_120766363.1">
    <property type="nucleotide sequence ID" value="NZ_CP033169.1"/>
</dbReference>
<organism evidence="1 2">
    <name type="scientific">Biomaibacter acetigenes</name>
    <dbReference type="NCBI Taxonomy" id="2316383"/>
    <lineage>
        <taxon>Bacteria</taxon>
        <taxon>Bacillati</taxon>
        <taxon>Bacillota</taxon>
        <taxon>Clostridia</taxon>
        <taxon>Thermosediminibacterales</taxon>
        <taxon>Tepidanaerobacteraceae</taxon>
        <taxon>Biomaibacter</taxon>
    </lineage>
</organism>
<proteinExistence type="predicted"/>
<dbReference type="Proteomes" id="UP000280960">
    <property type="component" value="Chromosome"/>
</dbReference>